<dbReference type="AlphaFoldDB" id="A0A5S4G8Z0"/>
<dbReference type="SUPFAM" id="SSF47336">
    <property type="entry name" value="ACP-like"/>
    <property type="match status" value="1"/>
</dbReference>
<dbReference type="EMBL" id="VCKY01000029">
    <property type="protein sequence ID" value="TMR22440.1"/>
    <property type="molecule type" value="Genomic_DNA"/>
</dbReference>
<dbReference type="RefSeq" id="WP_138666096.1">
    <property type="nucleotide sequence ID" value="NZ_VCKY01000029.1"/>
</dbReference>
<dbReference type="OrthoDB" id="2625323at2"/>
<evidence type="ECO:0000259" key="1">
    <source>
        <dbReference type="PROSITE" id="PS50075"/>
    </source>
</evidence>
<sequence length="92" mass="10381">MTTAPTTFEAVADAIEHFVRQHAIVADDDHGFNREVDLFDTGYIDSLGLVTLTSHLECTFEVTLSEEDLFHEDFATIDGMARLIVARRHRSE</sequence>
<dbReference type="Proteomes" id="UP000309128">
    <property type="component" value="Unassembled WGS sequence"/>
</dbReference>
<organism evidence="2 3">
    <name type="scientific">Nonomuraea turkmeniaca</name>
    <dbReference type="NCBI Taxonomy" id="103838"/>
    <lineage>
        <taxon>Bacteria</taxon>
        <taxon>Bacillati</taxon>
        <taxon>Actinomycetota</taxon>
        <taxon>Actinomycetes</taxon>
        <taxon>Streptosporangiales</taxon>
        <taxon>Streptosporangiaceae</taxon>
        <taxon>Nonomuraea</taxon>
    </lineage>
</organism>
<evidence type="ECO:0000313" key="2">
    <source>
        <dbReference type="EMBL" id="TMR22440.1"/>
    </source>
</evidence>
<comment type="caution">
    <text evidence="2">The sequence shown here is derived from an EMBL/GenBank/DDBJ whole genome shotgun (WGS) entry which is preliminary data.</text>
</comment>
<accession>A0A5S4G8Z0</accession>
<dbReference type="PROSITE" id="PS50075">
    <property type="entry name" value="CARRIER"/>
    <property type="match status" value="1"/>
</dbReference>
<name>A0A5S4G8Z0_9ACTN</name>
<dbReference type="Gene3D" id="1.10.1200.10">
    <property type="entry name" value="ACP-like"/>
    <property type="match status" value="1"/>
</dbReference>
<proteinExistence type="predicted"/>
<feature type="domain" description="Carrier" evidence="1">
    <location>
        <begin position="9"/>
        <end position="88"/>
    </location>
</feature>
<keyword evidence="3" id="KW-1185">Reference proteome</keyword>
<gene>
    <name evidence="2" type="ORF">ETD86_11370</name>
</gene>
<evidence type="ECO:0000313" key="3">
    <source>
        <dbReference type="Proteomes" id="UP000309128"/>
    </source>
</evidence>
<dbReference type="Pfam" id="PF00550">
    <property type="entry name" value="PP-binding"/>
    <property type="match status" value="1"/>
</dbReference>
<protein>
    <submittedName>
        <fullName evidence="2">Acyl carrier protein</fullName>
    </submittedName>
</protein>
<dbReference type="InterPro" id="IPR009081">
    <property type="entry name" value="PP-bd_ACP"/>
</dbReference>
<reference evidence="2 3" key="1">
    <citation type="submission" date="2019-05" db="EMBL/GenBank/DDBJ databases">
        <title>Draft genome sequence of Nonomuraea turkmeniaca DSM 43926.</title>
        <authorList>
            <person name="Saricaoglu S."/>
            <person name="Isik K."/>
        </authorList>
    </citation>
    <scope>NUCLEOTIDE SEQUENCE [LARGE SCALE GENOMIC DNA]</scope>
    <source>
        <strain evidence="2 3">DSM 43926</strain>
    </source>
</reference>
<dbReference type="InterPro" id="IPR036736">
    <property type="entry name" value="ACP-like_sf"/>
</dbReference>